<dbReference type="Pfam" id="PF00583">
    <property type="entry name" value="Acetyltransf_1"/>
    <property type="match status" value="1"/>
</dbReference>
<dbReference type="EMBL" id="BSDZ01000011">
    <property type="protein sequence ID" value="GLI61934.1"/>
    <property type="molecule type" value="Genomic_DNA"/>
</dbReference>
<dbReference type="PROSITE" id="PS51186">
    <property type="entry name" value="GNAT"/>
    <property type="match status" value="1"/>
</dbReference>
<dbReference type="Gene3D" id="3.40.630.30">
    <property type="match status" value="1"/>
</dbReference>
<proteinExistence type="predicted"/>
<sequence>MATCGIASPGLYQTVSARQRGQRSLGMPVVNASIEIAPSTASCEKNVIITLDGAKDSKIKLSADCFGKSMVGDPTFTWLTDGNCPDRVVRFFRNVARMGFKAAADWSTCWVLQAANPHLPGAKPSPTMGSLAPKVVCIAYEYPRTFPNAWRWIWGGLGSTLRSAPNLRAAGYFMKMIKAFDKAKEHFFKEHGPFLYICCFGTDPDFQGKGLGSDLMREVLTRACKLGMPAYLEASGVDSCRFYQRNGFQVLQEFKAEPDAPAMFLMANFQGKSPAAC</sequence>
<dbReference type="PANTHER" id="PTHR42791:SF1">
    <property type="entry name" value="N-ACETYLTRANSFERASE DOMAIN-CONTAINING PROTEIN"/>
    <property type="match status" value="1"/>
</dbReference>
<gene>
    <name evidence="2" type="ORF">VaNZ11_004461</name>
</gene>
<dbReference type="InterPro" id="IPR000182">
    <property type="entry name" value="GNAT_dom"/>
</dbReference>
<comment type="caution">
    <text evidence="2">The sequence shown here is derived from an EMBL/GenBank/DDBJ whole genome shotgun (WGS) entry which is preliminary data.</text>
</comment>
<dbReference type="SUPFAM" id="SSF55729">
    <property type="entry name" value="Acyl-CoA N-acyltransferases (Nat)"/>
    <property type="match status" value="1"/>
</dbReference>
<dbReference type="CDD" id="cd04301">
    <property type="entry name" value="NAT_SF"/>
    <property type="match status" value="1"/>
</dbReference>
<organism evidence="2 3">
    <name type="scientific">Volvox africanus</name>
    <dbReference type="NCBI Taxonomy" id="51714"/>
    <lineage>
        <taxon>Eukaryota</taxon>
        <taxon>Viridiplantae</taxon>
        <taxon>Chlorophyta</taxon>
        <taxon>core chlorophytes</taxon>
        <taxon>Chlorophyceae</taxon>
        <taxon>CS clade</taxon>
        <taxon>Chlamydomonadales</taxon>
        <taxon>Volvocaceae</taxon>
        <taxon>Volvox</taxon>
    </lineage>
</organism>
<name>A0ABQ5RWX1_9CHLO</name>
<keyword evidence="3" id="KW-1185">Reference proteome</keyword>
<evidence type="ECO:0000259" key="1">
    <source>
        <dbReference type="PROSITE" id="PS51186"/>
    </source>
</evidence>
<dbReference type="InterPro" id="IPR016181">
    <property type="entry name" value="Acyl_CoA_acyltransferase"/>
</dbReference>
<evidence type="ECO:0000313" key="2">
    <source>
        <dbReference type="EMBL" id="GLI61934.1"/>
    </source>
</evidence>
<dbReference type="InterPro" id="IPR052523">
    <property type="entry name" value="Trichothecene_AcTrans"/>
</dbReference>
<accession>A0ABQ5RWX1</accession>
<protein>
    <recommendedName>
        <fullName evidence="1">N-acetyltransferase domain-containing protein</fullName>
    </recommendedName>
</protein>
<dbReference type="PANTHER" id="PTHR42791">
    <property type="entry name" value="GNAT FAMILY ACETYLTRANSFERASE"/>
    <property type="match status" value="1"/>
</dbReference>
<reference evidence="2 3" key="1">
    <citation type="journal article" date="2023" name="IScience">
        <title>Expanded male sex-determining region conserved during the evolution of homothallism in the green alga Volvox.</title>
        <authorList>
            <person name="Yamamoto K."/>
            <person name="Matsuzaki R."/>
            <person name="Mahakham W."/>
            <person name="Heman W."/>
            <person name="Sekimoto H."/>
            <person name="Kawachi M."/>
            <person name="Minakuchi Y."/>
            <person name="Toyoda A."/>
            <person name="Nozaki H."/>
        </authorList>
    </citation>
    <scope>NUCLEOTIDE SEQUENCE [LARGE SCALE GENOMIC DNA]</scope>
    <source>
        <strain evidence="2 3">NIES-4468</strain>
    </source>
</reference>
<evidence type="ECO:0000313" key="3">
    <source>
        <dbReference type="Proteomes" id="UP001165090"/>
    </source>
</evidence>
<dbReference type="Proteomes" id="UP001165090">
    <property type="component" value="Unassembled WGS sequence"/>
</dbReference>
<feature type="domain" description="N-acetyltransferase" evidence="1">
    <location>
        <begin position="188"/>
        <end position="271"/>
    </location>
</feature>